<organism evidence="1 2">
    <name type="scientific">Rhabditophanes sp. KR3021</name>
    <dbReference type="NCBI Taxonomy" id="114890"/>
    <lineage>
        <taxon>Eukaryota</taxon>
        <taxon>Metazoa</taxon>
        <taxon>Ecdysozoa</taxon>
        <taxon>Nematoda</taxon>
        <taxon>Chromadorea</taxon>
        <taxon>Rhabditida</taxon>
        <taxon>Tylenchina</taxon>
        <taxon>Panagrolaimomorpha</taxon>
        <taxon>Strongyloidoidea</taxon>
        <taxon>Alloionematidae</taxon>
        <taxon>Rhabditophanes</taxon>
    </lineage>
</organism>
<dbReference type="WBParaSite" id="RSKR_0000505000.1">
    <property type="protein sequence ID" value="RSKR_0000505000.1"/>
    <property type="gene ID" value="RSKR_0000505000"/>
</dbReference>
<sequence>MLECEYFENGPKENVSFIPQHKMRNGTVEVEIENTKMYKFRLVVDNASGEPHKSDWIEVKPPASGTKFAYDPSASCRFMSAVSKNVMYVPAPTTLRKQSETSEGNVMISWNYIGKDEATFLLEGSCSSECTDWKVIFSGKTTKYLICDKSLVTFRVKALVKDKLSAYSEVLFVQRCTFNGKKSMSCLKIEKSARPHFNEKRKPDVCSLPKIKNITSNSVVIRWQIKNLLDETNDVASPTFSQLSSPQISNSLFYELQRVDSSPLIIYSGDASEFKYEDLKPLEHIQIRARAVTIDNDGNRSEGDWSSIASCCTLSPLPLPPQNLRLQNVSSLRLRNSKLIIWNEPADGSVILEYKIYSYHHEADDNNFKGTLIEISSTPDTNYLLENIVGNNKYVFSVTAVTKAGESEKCDAVCFVSDTLLPSMPTNFDKCEVGTKNITMVWGSPASNGDSVTNYCLDVIEKTGRIEYKEGVPIEDNQLVASIILDHKTFKANIGELKPLTEYIVKLHATSREGKGGEIEKIVKTLQEPPSPPSLTLLGTTFCGLRIKINSVEEVHYYCVEQEREEGGFMKVYSGEGSSIKIKHLKEHTYYNFRVCSAFNCGQACSEYSEIYSFQTGRTAPAAIKKVPLIHEHSPTNYTIEWPAVVASPGLYKDDIVGELKYRVEMTSKFGNEKPLEGWKTIYEDTHNSFNYLLEPGFQIAGKQVRVITIRNIDGNQYYSLPSTVAYFKNCVHQPLESPKKLAGENNGTVEGVVSKISKAKADEQAKFIKNLIKGKKNNGSISFYFKKGCAYFSFPFVITVVSNSSLGINFTCLFQIICALIAFLFTMVGRFLY</sequence>
<evidence type="ECO:0000313" key="2">
    <source>
        <dbReference type="WBParaSite" id="RSKR_0000505000.1"/>
    </source>
</evidence>
<protein>
    <submittedName>
        <fullName evidence="2">Fibronectin type-III domain-containing protein</fullName>
    </submittedName>
</protein>
<accession>A0AC35TWF5</accession>
<dbReference type="Proteomes" id="UP000095286">
    <property type="component" value="Unplaced"/>
</dbReference>
<evidence type="ECO:0000313" key="1">
    <source>
        <dbReference type="Proteomes" id="UP000095286"/>
    </source>
</evidence>
<name>A0AC35TWF5_9BILA</name>
<reference evidence="2" key="1">
    <citation type="submission" date="2016-11" db="UniProtKB">
        <authorList>
            <consortium name="WormBaseParasite"/>
        </authorList>
    </citation>
    <scope>IDENTIFICATION</scope>
    <source>
        <strain evidence="2">KR3021</strain>
    </source>
</reference>
<proteinExistence type="predicted"/>